<keyword evidence="2" id="KW-1185">Reference proteome</keyword>
<dbReference type="Proteomes" id="UP000479226">
    <property type="component" value="Unassembled WGS sequence"/>
</dbReference>
<protein>
    <submittedName>
        <fullName evidence="1">Uncharacterized protein</fullName>
    </submittedName>
</protein>
<evidence type="ECO:0000313" key="1">
    <source>
        <dbReference type="EMBL" id="NGN84829.1"/>
    </source>
</evidence>
<proteinExistence type="predicted"/>
<evidence type="ECO:0000313" key="2">
    <source>
        <dbReference type="Proteomes" id="UP000479226"/>
    </source>
</evidence>
<comment type="caution">
    <text evidence="1">The sequence shown here is derived from an EMBL/GenBank/DDBJ whole genome shotgun (WGS) entry which is preliminary data.</text>
</comment>
<name>A0ABX0DD58_9MICC</name>
<accession>A0ABX0DD58</accession>
<organism evidence="1 2">
    <name type="scientific">Arthrobacter silviterrae</name>
    <dbReference type="NCBI Taxonomy" id="2026658"/>
    <lineage>
        <taxon>Bacteria</taxon>
        <taxon>Bacillati</taxon>
        <taxon>Actinomycetota</taxon>
        <taxon>Actinomycetes</taxon>
        <taxon>Micrococcales</taxon>
        <taxon>Micrococcaceae</taxon>
        <taxon>Arthrobacter</taxon>
    </lineage>
</organism>
<dbReference type="EMBL" id="JAAKZI010000030">
    <property type="protein sequence ID" value="NGN84829.1"/>
    <property type="molecule type" value="Genomic_DNA"/>
</dbReference>
<gene>
    <name evidence="1" type="ORF">G6N77_15385</name>
</gene>
<sequence>MLDTKAIIALLEKNGKLTELTKTTTFHGRHESAGEVEVTIYDSGIDGHLRYDVVARSLNLNPERVTFGNPSDSLEVAIVTNHWDKLDG</sequence>
<dbReference type="RefSeq" id="WP_165183052.1">
    <property type="nucleotide sequence ID" value="NZ_JAAKZI010000030.1"/>
</dbReference>
<reference evidence="1 2" key="1">
    <citation type="submission" date="2020-02" db="EMBL/GenBank/DDBJ databases">
        <title>Genome sequence of the type strain DSM 27180 of Arthrobacter silviterrae.</title>
        <authorList>
            <person name="Gao J."/>
            <person name="Sun J."/>
        </authorList>
    </citation>
    <scope>NUCLEOTIDE SEQUENCE [LARGE SCALE GENOMIC DNA]</scope>
    <source>
        <strain evidence="1 2">DSM 27180</strain>
    </source>
</reference>